<dbReference type="AlphaFoldDB" id="A0A9J6HAS1"/>
<accession>A0A9J6HAS1</accession>
<dbReference type="OMA" id="TYLINTP"/>
<sequence length="114" mass="13516">MFFNKENRGQYAMKWPVINVPIDVQDTLQSIPRSISDDMDIEVHLKRRLLFDPTYQRDVVKKANVKAWLHFLVNTELYKHHGVRVHEALLHSIPEDPTQEEQEHEQDNSEIVTK</sequence>
<comment type="caution">
    <text evidence="3">The sequence shown here is derived from an EMBL/GenBank/DDBJ whole genome shotgun (WGS) entry which is preliminary data.</text>
</comment>
<feature type="region of interest" description="Disordered" evidence="1">
    <location>
        <begin position="91"/>
        <end position="114"/>
    </location>
</feature>
<name>A0A9J6HAS1_HAELO</name>
<gene>
    <name evidence="3" type="ORF">HPB48_026948</name>
</gene>
<evidence type="ECO:0000256" key="1">
    <source>
        <dbReference type="SAM" id="MobiDB-lite"/>
    </source>
</evidence>
<organism evidence="3 4">
    <name type="scientific">Haemaphysalis longicornis</name>
    <name type="common">Bush tick</name>
    <dbReference type="NCBI Taxonomy" id="44386"/>
    <lineage>
        <taxon>Eukaryota</taxon>
        <taxon>Metazoa</taxon>
        <taxon>Ecdysozoa</taxon>
        <taxon>Arthropoda</taxon>
        <taxon>Chelicerata</taxon>
        <taxon>Arachnida</taxon>
        <taxon>Acari</taxon>
        <taxon>Parasitiformes</taxon>
        <taxon>Ixodida</taxon>
        <taxon>Ixodoidea</taxon>
        <taxon>Ixodidae</taxon>
        <taxon>Haemaphysalinae</taxon>
        <taxon>Haemaphysalis</taxon>
    </lineage>
</organism>
<evidence type="ECO:0000313" key="4">
    <source>
        <dbReference type="Proteomes" id="UP000821853"/>
    </source>
</evidence>
<reference evidence="3 4" key="1">
    <citation type="journal article" date="2020" name="Cell">
        <title>Large-Scale Comparative Analyses of Tick Genomes Elucidate Their Genetic Diversity and Vector Capacities.</title>
        <authorList>
            <consortium name="Tick Genome and Microbiome Consortium (TIGMIC)"/>
            <person name="Jia N."/>
            <person name="Wang J."/>
            <person name="Shi W."/>
            <person name="Du L."/>
            <person name="Sun Y."/>
            <person name="Zhan W."/>
            <person name="Jiang J.F."/>
            <person name="Wang Q."/>
            <person name="Zhang B."/>
            <person name="Ji P."/>
            <person name="Bell-Sakyi L."/>
            <person name="Cui X.M."/>
            <person name="Yuan T.T."/>
            <person name="Jiang B.G."/>
            <person name="Yang W.F."/>
            <person name="Lam T.T."/>
            <person name="Chang Q.C."/>
            <person name="Ding S.J."/>
            <person name="Wang X.J."/>
            <person name="Zhu J.G."/>
            <person name="Ruan X.D."/>
            <person name="Zhao L."/>
            <person name="Wei J.T."/>
            <person name="Ye R.Z."/>
            <person name="Que T.C."/>
            <person name="Du C.H."/>
            <person name="Zhou Y.H."/>
            <person name="Cheng J.X."/>
            <person name="Dai P.F."/>
            <person name="Guo W.B."/>
            <person name="Han X.H."/>
            <person name="Huang E.J."/>
            <person name="Li L.F."/>
            <person name="Wei W."/>
            <person name="Gao Y.C."/>
            <person name="Liu J.Z."/>
            <person name="Shao H.Z."/>
            <person name="Wang X."/>
            <person name="Wang C.C."/>
            <person name="Yang T.C."/>
            <person name="Huo Q.B."/>
            <person name="Li W."/>
            <person name="Chen H.Y."/>
            <person name="Chen S.E."/>
            <person name="Zhou L.G."/>
            <person name="Ni X.B."/>
            <person name="Tian J.H."/>
            <person name="Sheng Y."/>
            <person name="Liu T."/>
            <person name="Pan Y.S."/>
            <person name="Xia L.Y."/>
            <person name="Li J."/>
            <person name="Zhao F."/>
            <person name="Cao W.C."/>
        </authorList>
    </citation>
    <scope>NUCLEOTIDE SEQUENCE [LARGE SCALE GENOMIC DNA]</scope>
    <source>
        <strain evidence="3">HaeL-2018</strain>
    </source>
</reference>
<evidence type="ECO:0000313" key="3">
    <source>
        <dbReference type="EMBL" id="KAH9384918.1"/>
    </source>
</evidence>
<dbReference type="InterPro" id="IPR046700">
    <property type="entry name" value="DUF6570"/>
</dbReference>
<dbReference type="EMBL" id="JABSTR010003452">
    <property type="protein sequence ID" value="KAH9384918.1"/>
    <property type="molecule type" value="Genomic_DNA"/>
</dbReference>
<keyword evidence="4" id="KW-1185">Reference proteome</keyword>
<dbReference type="OrthoDB" id="6141723at2759"/>
<proteinExistence type="predicted"/>
<dbReference type="Proteomes" id="UP000821853">
    <property type="component" value="Unassembled WGS sequence"/>
</dbReference>
<protein>
    <recommendedName>
        <fullName evidence="2">DUF6570 domain-containing protein</fullName>
    </recommendedName>
</protein>
<dbReference type="VEuPathDB" id="VectorBase:HLOH_051052"/>
<dbReference type="Pfam" id="PF20209">
    <property type="entry name" value="DUF6570"/>
    <property type="match status" value="1"/>
</dbReference>
<evidence type="ECO:0000259" key="2">
    <source>
        <dbReference type="Pfam" id="PF20209"/>
    </source>
</evidence>
<feature type="domain" description="DUF6570" evidence="2">
    <location>
        <begin position="5"/>
        <end position="88"/>
    </location>
</feature>